<dbReference type="Proteomes" id="UP001519289">
    <property type="component" value="Unassembled WGS sequence"/>
</dbReference>
<evidence type="ECO:0000256" key="3">
    <source>
        <dbReference type="ARBA" id="ARBA00022806"/>
    </source>
</evidence>
<feature type="domain" description="UvrD-like helicase ATP-binding" evidence="6">
    <location>
        <begin position="196"/>
        <end position="559"/>
    </location>
</feature>
<keyword evidence="2 5" id="KW-0378">Hydrolase</keyword>
<dbReference type="GO" id="GO:0016787">
    <property type="term" value="F:hydrolase activity"/>
    <property type="evidence" value="ECO:0007669"/>
    <property type="project" value="UniProtKB-KW"/>
</dbReference>
<name>A0ABS4JWR7_9FIRM</name>
<protein>
    <submittedName>
        <fullName evidence="7">DNA helicase-2/ATP-dependent DNA helicase PcrA</fullName>
        <ecNumber evidence="7">3.6.4.12</ecNumber>
    </submittedName>
</protein>
<dbReference type="RefSeq" id="WP_209467548.1">
    <property type="nucleotide sequence ID" value="NZ_JAGGLG010000028.1"/>
</dbReference>
<dbReference type="GO" id="GO:0003678">
    <property type="term" value="F:DNA helicase activity"/>
    <property type="evidence" value="ECO:0007669"/>
    <property type="project" value="UniProtKB-EC"/>
</dbReference>
<dbReference type="Pfam" id="PF00580">
    <property type="entry name" value="UvrD-helicase"/>
    <property type="match status" value="1"/>
</dbReference>
<evidence type="ECO:0000256" key="1">
    <source>
        <dbReference type="ARBA" id="ARBA00022741"/>
    </source>
</evidence>
<sequence>MSAENHPAYQEEREHLEHTLARVDAELLRRLRLSEIVVEDTDQYEESMHAIRAAQEAMESLRDEAVARLSVAALEPYFGRVDFLEDGAAEPQVLYIGKSGFADPGSDRPLVIDWRAPVASLFYGAAAGGKAAYTAPGGVVTGRLLRKRSLAVKWRRLQHIADADPGAAGDGAAIDPFLLYRLQESRDHKLRDIVSTIQAEQNTIIRAEPDRPVLIQGVAGSGKTTVALHRLAYLLYTYRDSLAPERMVIFAPSRMFLDYIADVLPELGVGGIRQVTFQDWALGQLSDRVALADAEAVLEARFLPGRQPGTRQEEPPGRFKGSLRFKAMLDRALERYEAQAVPEADLVLWPGAEVPHREIRDWYLRHYRRYPLNTRKDRIFARLRTWARAQLEPFRDEPEERDRRKAMVTALRRYFALWPTHSPLTLYREILGLGAPRGKRPLDLGAAVPPDVTEASRYLLDGTVATEDLAPLVYLQERLEGLADEWRLDHVVIDEAQDFSPFQVYLLRRLTERDSFTILGDLSQAIHAETGVADWSEIAAVFPPGAVQHFRLERSYRSTAGIVTFANRVLARVGLTEGLARPVYREGPPVRLAGVARKEWVSAVAEEVRRLQSAHASVAVVCRTGAEARALADWLRAEGLAPELITPSRHRYLGGLSVIASYLTKGLEFDAVLVADAGAHNYALSRRDARLLYVACTRALHELSVLYTGEVTPLLAEEQ</sequence>
<dbReference type="InterPro" id="IPR000212">
    <property type="entry name" value="DNA_helicase_UvrD/REP"/>
</dbReference>
<dbReference type="InterPro" id="IPR027785">
    <property type="entry name" value="UvrD-like_helicase_C"/>
</dbReference>
<comment type="caution">
    <text evidence="7">The sequence shown here is derived from an EMBL/GenBank/DDBJ whole genome shotgun (WGS) entry which is preliminary data.</text>
</comment>
<evidence type="ECO:0000259" key="6">
    <source>
        <dbReference type="PROSITE" id="PS51198"/>
    </source>
</evidence>
<evidence type="ECO:0000256" key="4">
    <source>
        <dbReference type="ARBA" id="ARBA00022840"/>
    </source>
</evidence>
<dbReference type="EMBL" id="JAGGLG010000028">
    <property type="protein sequence ID" value="MBP2019440.1"/>
    <property type="molecule type" value="Genomic_DNA"/>
</dbReference>
<accession>A0ABS4JWR7</accession>
<keyword evidence="8" id="KW-1185">Reference proteome</keyword>
<gene>
    <name evidence="7" type="ORF">J2Z79_002879</name>
</gene>
<dbReference type="EC" id="3.6.4.12" evidence="7"/>
<feature type="binding site" evidence="5">
    <location>
        <begin position="217"/>
        <end position="224"/>
    </location>
    <ligand>
        <name>ATP</name>
        <dbReference type="ChEBI" id="CHEBI:30616"/>
    </ligand>
</feature>
<dbReference type="PROSITE" id="PS51198">
    <property type="entry name" value="UVRD_HELICASE_ATP_BIND"/>
    <property type="match status" value="1"/>
</dbReference>
<dbReference type="InterPro" id="IPR027417">
    <property type="entry name" value="P-loop_NTPase"/>
</dbReference>
<proteinExistence type="predicted"/>
<dbReference type="PANTHER" id="PTHR11070:SF17">
    <property type="entry name" value="DNA HELICASE IV"/>
    <property type="match status" value="1"/>
</dbReference>
<evidence type="ECO:0000313" key="8">
    <source>
        <dbReference type="Proteomes" id="UP001519289"/>
    </source>
</evidence>
<reference evidence="7 8" key="1">
    <citation type="submission" date="2021-03" db="EMBL/GenBank/DDBJ databases">
        <title>Genomic Encyclopedia of Type Strains, Phase IV (KMG-IV): sequencing the most valuable type-strain genomes for metagenomic binning, comparative biology and taxonomic classification.</title>
        <authorList>
            <person name="Goeker M."/>
        </authorList>
    </citation>
    <scope>NUCLEOTIDE SEQUENCE [LARGE SCALE GENOMIC DNA]</scope>
    <source>
        <strain evidence="7 8">DSM 27138</strain>
    </source>
</reference>
<keyword evidence="4 5" id="KW-0067">ATP-binding</keyword>
<keyword evidence="3 5" id="KW-0347">Helicase</keyword>
<evidence type="ECO:0000256" key="2">
    <source>
        <dbReference type="ARBA" id="ARBA00022801"/>
    </source>
</evidence>
<evidence type="ECO:0000313" key="7">
    <source>
        <dbReference type="EMBL" id="MBP2019440.1"/>
    </source>
</evidence>
<dbReference type="Pfam" id="PF13538">
    <property type="entry name" value="UvrD_C_2"/>
    <property type="match status" value="1"/>
</dbReference>
<keyword evidence="1 5" id="KW-0547">Nucleotide-binding</keyword>
<evidence type="ECO:0000256" key="5">
    <source>
        <dbReference type="PROSITE-ProRule" id="PRU00560"/>
    </source>
</evidence>
<dbReference type="InterPro" id="IPR014016">
    <property type="entry name" value="UvrD-like_ATP-bd"/>
</dbReference>
<dbReference type="PANTHER" id="PTHR11070">
    <property type="entry name" value="UVRD / RECB / PCRA DNA HELICASE FAMILY MEMBER"/>
    <property type="match status" value="1"/>
</dbReference>
<dbReference type="SUPFAM" id="SSF52540">
    <property type="entry name" value="P-loop containing nucleoside triphosphate hydrolases"/>
    <property type="match status" value="1"/>
</dbReference>
<dbReference type="Gene3D" id="3.40.50.300">
    <property type="entry name" value="P-loop containing nucleotide triphosphate hydrolases"/>
    <property type="match status" value="2"/>
</dbReference>
<organism evidence="7 8">
    <name type="scientific">Symbiobacterium terraclitae</name>
    <dbReference type="NCBI Taxonomy" id="557451"/>
    <lineage>
        <taxon>Bacteria</taxon>
        <taxon>Bacillati</taxon>
        <taxon>Bacillota</taxon>
        <taxon>Clostridia</taxon>
        <taxon>Eubacteriales</taxon>
        <taxon>Symbiobacteriaceae</taxon>
        <taxon>Symbiobacterium</taxon>
    </lineage>
</organism>